<reference evidence="1 2" key="1">
    <citation type="journal article" date="2019" name="Sci. Data">
        <title>Hybrid genome assembly and annotation of Danionella translucida.</title>
        <authorList>
            <person name="Kadobianskyi M."/>
            <person name="Schulze L."/>
            <person name="Schuelke M."/>
            <person name="Judkewitz B."/>
        </authorList>
    </citation>
    <scope>NUCLEOTIDE SEQUENCE [LARGE SCALE GENOMIC DNA]</scope>
    <source>
        <strain evidence="1 2">Bolton</strain>
    </source>
</reference>
<protein>
    <submittedName>
        <fullName evidence="1">Uncharacterized protein</fullName>
    </submittedName>
</protein>
<comment type="caution">
    <text evidence="1">The sequence shown here is derived from an EMBL/GenBank/DDBJ whole genome shotgun (WGS) entry which is preliminary data.</text>
</comment>
<accession>A0A553PJ53</accession>
<sequence length="81" mass="8859">MEEVISAGHERWISHSEDGHRQMSVIISMEMLHTLERKSDEGGKSEDQMLALTPVFSSLQPSACPPGPALTVVWPLSTALS</sequence>
<proteinExistence type="predicted"/>
<dbReference type="AlphaFoldDB" id="A0A553PJ53"/>
<gene>
    <name evidence="1" type="ORF">DNTS_017271</name>
</gene>
<dbReference type="EMBL" id="SRMA01026675">
    <property type="protein sequence ID" value="TRY77704.1"/>
    <property type="molecule type" value="Genomic_DNA"/>
</dbReference>
<name>A0A553PJ53_9TELE</name>
<dbReference type="Proteomes" id="UP000316079">
    <property type="component" value="Unassembled WGS sequence"/>
</dbReference>
<evidence type="ECO:0000313" key="1">
    <source>
        <dbReference type="EMBL" id="TRY77704.1"/>
    </source>
</evidence>
<organism evidence="1 2">
    <name type="scientific">Danionella cerebrum</name>
    <dbReference type="NCBI Taxonomy" id="2873325"/>
    <lineage>
        <taxon>Eukaryota</taxon>
        <taxon>Metazoa</taxon>
        <taxon>Chordata</taxon>
        <taxon>Craniata</taxon>
        <taxon>Vertebrata</taxon>
        <taxon>Euteleostomi</taxon>
        <taxon>Actinopterygii</taxon>
        <taxon>Neopterygii</taxon>
        <taxon>Teleostei</taxon>
        <taxon>Ostariophysi</taxon>
        <taxon>Cypriniformes</taxon>
        <taxon>Danionidae</taxon>
        <taxon>Danioninae</taxon>
        <taxon>Danionella</taxon>
    </lineage>
</organism>
<keyword evidence="2" id="KW-1185">Reference proteome</keyword>
<evidence type="ECO:0000313" key="2">
    <source>
        <dbReference type="Proteomes" id="UP000316079"/>
    </source>
</evidence>